<proteinExistence type="predicted"/>
<evidence type="ECO:0000313" key="2">
    <source>
        <dbReference type="EMBL" id="OHA01696.1"/>
    </source>
</evidence>
<dbReference type="Proteomes" id="UP000177362">
    <property type="component" value="Unassembled WGS sequence"/>
</dbReference>
<keyword evidence="1" id="KW-0472">Membrane</keyword>
<dbReference type="STRING" id="1802271.A3C11_03095"/>
<sequence>MAETPMGADNHETLVEPDKAVQPVDWDLMYGPGTPDQFAGRSMVLLLLLGLVSFITLAFGGMVSFLLERLRPRAG</sequence>
<evidence type="ECO:0000313" key="3">
    <source>
        <dbReference type="Proteomes" id="UP000177362"/>
    </source>
</evidence>
<gene>
    <name evidence="2" type="ORF">A3C11_03095</name>
</gene>
<evidence type="ECO:0000256" key="1">
    <source>
        <dbReference type="SAM" id="Phobius"/>
    </source>
</evidence>
<organism evidence="2 3">
    <name type="scientific">Candidatus Sungbacteria bacterium RIFCSPHIGHO2_02_FULL_49_12</name>
    <dbReference type="NCBI Taxonomy" id="1802271"/>
    <lineage>
        <taxon>Bacteria</taxon>
        <taxon>Candidatus Sungiibacteriota</taxon>
    </lineage>
</organism>
<keyword evidence="1" id="KW-1133">Transmembrane helix</keyword>
<dbReference type="AlphaFoldDB" id="A0A1G2KQJ9"/>
<name>A0A1G2KQJ9_9BACT</name>
<protein>
    <submittedName>
        <fullName evidence="2">Uncharacterized protein</fullName>
    </submittedName>
</protein>
<keyword evidence="1" id="KW-0812">Transmembrane</keyword>
<dbReference type="EMBL" id="MHQJ01000010">
    <property type="protein sequence ID" value="OHA01696.1"/>
    <property type="molecule type" value="Genomic_DNA"/>
</dbReference>
<accession>A0A1G2KQJ9</accession>
<comment type="caution">
    <text evidence="2">The sequence shown here is derived from an EMBL/GenBank/DDBJ whole genome shotgun (WGS) entry which is preliminary data.</text>
</comment>
<reference evidence="2 3" key="1">
    <citation type="journal article" date="2016" name="Nat. Commun.">
        <title>Thousands of microbial genomes shed light on interconnected biogeochemical processes in an aquifer system.</title>
        <authorList>
            <person name="Anantharaman K."/>
            <person name="Brown C.T."/>
            <person name="Hug L.A."/>
            <person name="Sharon I."/>
            <person name="Castelle C.J."/>
            <person name="Probst A.J."/>
            <person name="Thomas B.C."/>
            <person name="Singh A."/>
            <person name="Wilkins M.J."/>
            <person name="Karaoz U."/>
            <person name="Brodie E.L."/>
            <person name="Williams K.H."/>
            <person name="Hubbard S.S."/>
            <person name="Banfield J.F."/>
        </authorList>
    </citation>
    <scope>NUCLEOTIDE SEQUENCE [LARGE SCALE GENOMIC DNA]</scope>
</reference>
<feature type="transmembrane region" description="Helical" evidence="1">
    <location>
        <begin position="43"/>
        <end position="67"/>
    </location>
</feature>